<keyword evidence="2" id="KW-0812">Transmembrane</keyword>
<accession>G0LNA3</accession>
<keyword evidence="2" id="KW-0472">Membrane</keyword>
<feature type="transmembrane region" description="Helical" evidence="2">
    <location>
        <begin position="72"/>
        <end position="91"/>
    </location>
</feature>
<dbReference type="Proteomes" id="UP000007954">
    <property type="component" value="Plasmid PL100"/>
</dbReference>
<proteinExistence type="predicted"/>
<dbReference type="RefSeq" id="WP_014554901.1">
    <property type="nucleotide sequence ID" value="NC_017457.1"/>
</dbReference>
<dbReference type="Pfam" id="PF13240">
    <property type="entry name" value="Zn_Ribbon_1"/>
    <property type="match status" value="1"/>
</dbReference>
<keyword evidence="4" id="KW-0614">Plasmid</keyword>
<dbReference type="GeneID" id="12445540"/>
<evidence type="ECO:0000256" key="1">
    <source>
        <dbReference type="SAM" id="MobiDB-lite"/>
    </source>
</evidence>
<protein>
    <submittedName>
        <fullName evidence="4">Small CPxCG-related zinc finger protein</fullName>
    </submittedName>
</protein>
<dbReference type="InterPro" id="IPR026870">
    <property type="entry name" value="Zinc_ribbon_dom"/>
</dbReference>
<reference evidence="4 5" key="1">
    <citation type="journal article" date="2011" name="PLoS ONE">
        <title>Haloquadratum walsbyi: limited diversity in a global pond.</title>
        <authorList>
            <person name="Dyall-Smith M."/>
            <person name="Pfeiffer F."/>
            <person name="Klee K."/>
            <person name="Palm P."/>
            <person name="Gross K."/>
            <person name="Schuster S.C."/>
            <person name="Rampp M."/>
            <person name="Oesterhelt D."/>
        </authorList>
    </citation>
    <scope>NUCLEOTIDE SEQUENCE [LARGE SCALE GENOMIC DNA]</scope>
    <source>
        <strain evidence="5">DSM 16854 / JCM 12705 / C23</strain>
        <plasmid evidence="5">Plasmid PL100</plasmid>
    </source>
</reference>
<dbReference type="AlphaFoldDB" id="G0LNA3"/>
<evidence type="ECO:0000313" key="5">
    <source>
        <dbReference type="Proteomes" id="UP000007954"/>
    </source>
</evidence>
<evidence type="ECO:0000259" key="3">
    <source>
        <dbReference type="Pfam" id="PF13240"/>
    </source>
</evidence>
<name>G0LNA3_HALWC</name>
<dbReference type="EMBL" id="FR746100">
    <property type="protein sequence ID" value="CCC41909.1"/>
    <property type="molecule type" value="Genomic_DNA"/>
</dbReference>
<feature type="region of interest" description="Disordered" evidence="1">
    <location>
        <begin position="29"/>
        <end position="48"/>
    </location>
</feature>
<gene>
    <name evidence="4" type="ordered locus">Hqrw_5033</name>
</gene>
<sequence length="294" mass="31594">MSFCTNCGTELSGGESFCPNCGESVHLDTDRDGLRNSTDDNPADAGAKSTNVIKNSSIAEDQKDKIRDINLTLGKSIAYPVGSLLTFLGVISLFSDIGAGILILFAGIIALPIMRSRIKDRVGIEINRWVASAIVIISVGAGVAVLPSETGGDSRSAVQNNESEIKTIEQPASELTPTIDSFESGWRVVERQGGTADFVSPEASERVVYQVMVYRNVSEAQSAVVSEEPDNIATDNPDFGDGGFKYQIADREYKIVFYKKNVVCSTTYGADVMTFNAESNADKFAKICLDSIES</sequence>
<feature type="transmembrane region" description="Helical" evidence="2">
    <location>
        <begin position="97"/>
        <end position="114"/>
    </location>
</feature>
<evidence type="ECO:0000313" key="4">
    <source>
        <dbReference type="EMBL" id="CCC41909.1"/>
    </source>
</evidence>
<feature type="domain" description="Zinc-ribbon" evidence="3">
    <location>
        <begin position="3"/>
        <end position="23"/>
    </location>
</feature>
<feature type="compositionally biased region" description="Basic and acidic residues" evidence="1">
    <location>
        <begin position="29"/>
        <end position="38"/>
    </location>
</feature>
<dbReference type="HOGENOM" id="CLU_945293_0_0_2"/>
<feature type="transmembrane region" description="Helical" evidence="2">
    <location>
        <begin position="126"/>
        <end position="146"/>
    </location>
</feature>
<keyword evidence="2" id="KW-1133">Transmembrane helix</keyword>
<dbReference type="OrthoDB" id="386481at2157"/>
<geneLocation type="plasmid" evidence="4 5">
    <name>PL100</name>
</geneLocation>
<evidence type="ECO:0000256" key="2">
    <source>
        <dbReference type="SAM" id="Phobius"/>
    </source>
</evidence>
<dbReference type="KEGG" id="hwc:Hqrw_5033"/>
<organism evidence="4 5">
    <name type="scientific">Haloquadratum walsbyi (strain DSM 16854 / JCM 12705 / C23)</name>
    <dbReference type="NCBI Taxonomy" id="768065"/>
    <lineage>
        <taxon>Archaea</taxon>
        <taxon>Methanobacteriati</taxon>
        <taxon>Methanobacteriota</taxon>
        <taxon>Stenosarchaea group</taxon>
        <taxon>Halobacteria</taxon>
        <taxon>Halobacteriales</taxon>
        <taxon>Haloferacaceae</taxon>
        <taxon>Haloquadratum</taxon>
    </lineage>
</organism>